<dbReference type="RefSeq" id="WP_196815648.1">
    <property type="nucleotide sequence ID" value="NZ_CP012850.1"/>
</dbReference>
<keyword evidence="5" id="KW-0418">Kinase</keyword>
<dbReference type="InterPro" id="IPR005467">
    <property type="entry name" value="His_kinase_dom"/>
</dbReference>
<evidence type="ECO:0000259" key="8">
    <source>
        <dbReference type="PROSITE" id="PS50109"/>
    </source>
</evidence>
<protein>
    <recommendedName>
        <fullName evidence="2">histidine kinase</fullName>
        <ecNumber evidence="2">2.7.13.3</ecNumber>
    </recommendedName>
</protein>
<feature type="region of interest" description="Disordered" evidence="7">
    <location>
        <begin position="17"/>
        <end position="36"/>
    </location>
</feature>
<evidence type="ECO:0000256" key="4">
    <source>
        <dbReference type="ARBA" id="ARBA00022679"/>
    </source>
</evidence>
<evidence type="ECO:0000256" key="6">
    <source>
        <dbReference type="ARBA" id="ARBA00023012"/>
    </source>
</evidence>
<dbReference type="InterPro" id="IPR003594">
    <property type="entry name" value="HATPase_dom"/>
</dbReference>
<evidence type="ECO:0000256" key="1">
    <source>
        <dbReference type="ARBA" id="ARBA00000085"/>
    </source>
</evidence>
<dbReference type="AlphaFoldDB" id="A0A654M117"/>
<keyword evidence="4 9" id="KW-0808">Transferase</keyword>
<dbReference type="GeneID" id="60422130"/>
<reference evidence="10" key="1">
    <citation type="submission" date="2015-10" db="EMBL/GenBank/DDBJ databases">
        <title>Niche specialization of a soil ammonia-oxidizing archaeon, Candidatus Nitrosocosmicus oleophilus.</title>
        <authorList>
            <person name="Jung M.-Y."/>
            <person name="Rhee S.-K."/>
        </authorList>
    </citation>
    <scope>NUCLEOTIDE SEQUENCE [LARGE SCALE GENOMIC DNA]</scope>
    <source>
        <strain evidence="10">MY3</strain>
    </source>
</reference>
<accession>A0A654M117</accession>
<dbReference type="InterPro" id="IPR004358">
    <property type="entry name" value="Sig_transdc_His_kin-like_C"/>
</dbReference>
<dbReference type="InterPro" id="IPR036097">
    <property type="entry name" value="HisK_dim/P_sf"/>
</dbReference>
<dbReference type="PROSITE" id="PS50109">
    <property type="entry name" value="HIS_KIN"/>
    <property type="match status" value="1"/>
</dbReference>
<keyword evidence="10" id="KW-1185">Reference proteome</keyword>
<dbReference type="SMART" id="SM00388">
    <property type="entry name" value="HisKA"/>
    <property type="match status" value="1"/>
</dbReference>
<gene>
    <name evidence="9" type="primary">srrB_3</name>
    <name evidence="9" type="ORF">NMY3_02176</name>
</gene>
<keyword evidence="3" id="KW-0597">Phosphoprotein</keyword>
<evidence type="ECO:0000313" key="10">
    <source>
        <dbReference type="Proteomes" id="UP000058925"/>
    </source>
</evidence>
<dbReference type="SUPFAM" id="SSF55874">
    <property type="entry name" value="ATPase domain of HSP90 chaperone/DNA topoisomerase II/histidine kinase"/>
    <property type="match status" value="1"/>
</dbReference>
<dbReference type="InterPro" id="IPR050736">
    <property type="entry name" value="Sensor_HK_Regulatory"/>
</dbReference>
<dbReference type="Proteomes" id="UP000058925">
    <property type="component" value="Chromosome"/>
</dbReference>
<evidence type="ECO:0000256" key="5">
    <source>
        <dbReference type="ARBA" id="ARBA00022777"/>
    </source>
</evidence>
<dbReference type="PRINTS" id="PR00344">
    <property type="entry name" value="BCTRLSENSOR"/>
</dbReference>
<dbReference type="Gene3D" id="3.30.565.10">
    <property type="entry name" value="Histidine kinase-like ATPase, C-terminal domain"/>
    <property type="match status" value="1"/>
</dbReference>
<dbReference type="Pfam" id="PF00512">
    <property type="entry name" value="HisKA"/>
    <property type="match status" value="1"/>
</dbReference>
<dbReference type="KEGG" id="taa:NMY3_02176"/>
<sequence>MDGRDDFLKATNDLVDQESFSSQPSDRRNDEVGIEEQQEKKTIATRIVYGEEIVLIAEKFVRTCKRDLNICINKNMPSVIVNFPAITRFYEVLHRNSVKIRIVTEITSDNLGYWNQNNYKYGIEIKHLSDINGNFAISDDSEYLASTVIHESKPLSEMIHSNVKEIVEQNKLVFETFWKNAIPVEQKIKEIERRRLPIQTYLIEDSAEALAYAQNFIENADTGFSNSTSIGYFKLLAQNQTLLQAYLNHLSKNKEGKVKGGIRWVTYIDNKKDDLKLIKKFLDMNIEIKHVRSLPPLYFSVSRKQCVTTIEDLKNGEMFQRIVHSSEPLYITHYQKVFDELWETGIDARERIRQVETGATVQATRIIENPLITKQYFIDLVRYAKEEILILFPSLNAVKREVTMGIIDLLKKRITENIRIRILSPVNENIRELLFSKNIKGKYEFKENILSREIRKQENLISTIVIVDRKYVLATELKDDSQELFEEAIGVSTYSTSKPTVLSYISIFESLWDQTEMFDNLKLANEKLIQSEQLEREFINTAAHELRTPTQAVMGYAELYKEVFDNLLENTKVTSDDELRRIINHLKEHFDAISRNSNRLDELINNLLDVARIESNRINSLQIRKENLDIVKVINDIINTELEQKIKNKNIEINFIKEYINEHCWTYADKSRLNQITNNIVGNAINFTGQNGKIDIIITENVCHMNKLDVENKNTIVDNMRGNNELNIEGNKLREQILVGISDNGKGISPHIMPKLFEKFITSSDTGTGLGLYITRNLIEAMGGRIWAFNNNDGIGSTFVFSLPKADTK</sequence>
<dbReference type="InterPro" id="IPR036890">
    <property type="entry name" value="HATPase_C_sf"/>
</dbReference>
<evidence type="ECO:0000256" key="7">
    <source>
        <dbReference type="SAM" id="MobiDB-lite"/>
    </source>
</evidence>
<feature type="compositionally biased region" description="Basic and acidic residues" evidence="7">
    <location>
        <begin position="25"/>
        <end position="36"/>
    </location>
</feature>
<proteinExistence type="predicted"/>
<dbReference type="EMBL" id="CP012850">
    <property type="protein sequence ID" value="ALI36376.1"/>
    <property type="molecule type" value="Genomic_DNA"/>
</dbReference>
<dbReference type="InterPro" id="IPR003661">
    <property type="entry name" value="HisK_dim/P_dom"/>
</dbReference>
<dbReference type="Gene3D" id="1.10.287.130">
    <property type="match status" value="1"/>
</dbReference>
<dbReference type="Pfam" id="PF02518">
    <property type="entry name" value="HATPase_c"/>
    <property type="match status" value="1"/>
</dbReference>
<organism evidence="9 10">
    <name type="scientific">Candidatus Nitrosocosmicus oleophilus</name>
    <dbReference type="NCBI Taxonomy" id="1353260"/>
    <lineage>
        <taxon>Archaea</taxon>
        <taxon>Nitrososphaerota</taxon>
        <taxon>Nitrososphaeria</taxon>
        <taxon>Nitrososphaerales</taxon>
        <taxon>Nitrososphaeraceae</taxon>
        <taxon>Candidatus Nitrosocosmicus</taxon>
    </lineage>
</organism>
<dbReference type="GO" id="GO:0000155">
    <property type="term" value="F:phosphorelay sensor kinase activity"/>
    <property type="evidence" value="ECO:0007669"/>
    <property type="project" value="InterPro"/>
</dbReference>
<keyword evidence="6" id="KW-0902">Two-component regulatory system</keyword>
<comment type="catalytic activity">
    <reaction evidence="1">
        <text>ATP + protein L-histidine = ADP + protein N-phospho-L-histidine.</text>
        <dbReference type="EC" id="2.7.13.3"/>
    </reaction>
</comment>
<evidence type="ECO:0000313" key="9">
    <source>
        <dbReference type="EMBL" id="ALI36376.1"/>
    </source>
</evidence>
<name>A0A654M117_9ARCH</name>
<dbReference type="EC" id="2.7.13.3" evidence="2"/>
<feature type="domain" description="Histidine kinase" evidence="8">
    <location>
        <begin position="541"/>
        <end position="807"/>
    </location>
</feature>
<dbReference type="CDD" id="cd00082">
    <property type="entry name" value="HisKA"/>
    <property type="match status" value="1"/>
</dbReference>
<evidence type="ECO:0000256" key="3">
    <source>
        <dbReference type="ARBA" id="ARBA00022553"/>
    </source>
</evidence>
<dbReference type="PANTHER" id="PTHR43711:SF1">
    <property type="entry name" value="HISTIDINE KINASE 1"/>
    <property type="match status" value="1"/>
</dbReference>
<dbReference type="OrthoDB" id="12090at2157"/>
<dbReference type="PANTHER" id="PTHR43711">
    <property type="entry name" value="TWO-COMPONENT HISTIDINE KINASE"/>
    <property type="match status" value="1"/>
</dbReference>
<dbReference type="SMART" id="SM00387">
    <property type="entry name" value="HATPase_c"/>
    <property type="match status" value="1"/>
</dbReference>
<dbReference type="SUPFAM" id="SSF47384">
    <property type="entry name" value="Homodimeric domain of signal transducing histidine kinase"/>
    <property type="match status" value="1"/>
</dbReference>
<evidence type="ECO:0000256" key="2">
    <source>
        <dbReference type="ARBA" id="ARBA00012438"/>
    </source>
</evidence>